<reference evidence="2" key="1">
    <citation type="submission" date="2021-05" db="EMBL/GenBank/DDBJ databases">
        <title>Direct Submission.</title>
        <authorList>
            <person name="Li K."/>
            <person name="Gao J."/>
        </authorList>
    </citation>
    <scope>NUCLEOTIDE SEQUENCE [LARGE SCALE GENOMIC DNA]</scope>
    <source>
        <strain evidence="2">MG62</strain>
    </source>
</reference>
<protein>
    <submittedName>
        <fullName evidence="1">Uncharacterized protein</fullName>
    </submittedName>
</protein>
<evidence type="ECO:0000313" key="1">
    <source>
        <dbReference type="EMBL" id="QWB28464.1"/>
    </source>
</evidence>
<dbReference type="Proteomes" id="UP000679629">
    <property type="component" value="Chromosome"/>
</dbReference>
<accession>A0ABX8G5G7</accession>
<name>A0ABX8G5G7_9ACTN</name>
<dbReference type="EMBL" id="CP075896">
    <property type="protein sequence ID" value="QWB28464.1"/>
    <property type="molecule type" value="Genomic_DNA"/>
</dbReference>
<sequence length="68" mass="7334">MVVDTHGDRLGFVAGFEGPCVRIRPVAGGRGWDADPVRVRPATEAERLAALGERNHALNLASGRRWLG</sequence>
<gene>
    <name evidence="1" type="ORF">KJK29_27610</name>
</gene>
<keyword evidence="2" id="KW-1185">Reference proteome</keyword>
<organism evidence="1 2">
    <name type="scientific">Streptomyces koelreuteriae</name>
    <dbReference type="NCBI Taxonomy" id="2838015"/>
    <lineage>
        <taxon>Bacteria</taxon>
        <taxon>Bacillati</taxon>
        <taxon>Actinomycetota</taxon>
        <taxon>Actinomycetes</taxon>
        <taxon>Kitasatosporales</taxon>
        <taxon>Streptomycetaceae</taxon>
        <taxon>Streptomyces</taxon>
    </lineage>
</organism>
<evidence type="ECO:0000313" key="2">
    <source>
        <dbReference type="Proteomes" id="UP000679629"/>
    </source>
</evidence>
<proteinExistence type="predicted"/>